<accession>A0A0B7MG66</accession>
<dbReference type="EMBL" id="CDRZ01000232">
    <property type="protein sequence ID" value="CEO89070.1"/>
    <property type="molecule type" value="Genomic_DNA"/>
</dbReference>
<feature type="transmembrane region" description="Helical" evidence="2">
    <location>
        <begin position="6"/>
        <end position="24"/>
    </location>
</feature>
<keyword evidence="2" id="KW-1133">Transmembrane helix</keyword>
<evidence type="ECO:0000313" key="4">
    <source>
        <dbReference type="Proteomes" id="UP000046155"/>
    </source>
</evidence>
<gene>
    <name evidence="3" type="ORF">SSCH_360007</name>
</gene>
<feature type="transmembrane region" description="Helical" evidence="2">
    <location>
        <begin position="91"/>
        <end position="109"/>
    </location>
</feature>
<organism evidence="3 4">
    <name type="scientific">Syntrophaceticus schinkii</name>
    <dbReference type="NCBI Taxonomy" id="499207"/>
    <lineage>
        <taxon>Bacteria</taxon>
        <taxon>Bacillati</taxon>
        <taxon>Bacillota</taxon>
        <taxon>Clostridia</taxon>
        <taxon>Thermoanaerobacterales</taxon>
        <taxon>Thermoanaerobacterales Family III. Incertae Sedis</taxon>
        <taxon>Syntrophaceticus</taxon>
    </lineage>
</organism>
<dbReference type="OrthoDB" id="1679952at2"/>
<feature type="transmembrane region" description="Helical" evidence="2">
    <location>
        <begin position="115"/>
        <end position="135"/>
    </location>
</feature>
<feature type="region of interest" description="Disordered" evidence="1">
    <location>
        <begin position="202"/>
        <end position="242"/>
    </location>
</feature>
<dbReference type="AlphaFoldDB" id="A0A0B7MG66"/>
<keyword evidence="2" id="KW-0812">Transmembrane</keyword>
<dbReference type="Proteomes" id="UP000046155">
    <property type="component" value="Unassembled WGS sequence"/>
</dbReference>
<name>A0A0B7MG66_9FIRM</name>
<feature type="transmembrane region" description="Helical" evidence="2">
    <location>
        <begin position="60"/>
        <end position="79"/>
    </location>
</feature>
<sequence length="242" mass="25678">MPRVPLGTIILLIVSLLIYFGVAQRVLDKLKLSDKAALGVIAALIIGSFINIPLPRGPRIEASLNVGGALVPIILAGYLIARTTNIEKLRAAIGIIVTAAAIYLAGRFLNAEPESMFMGPIYLYPLVGGIVAYVIGRSRRSAFIAATMGILLFDVYTYLRIMIQGIPGAVIIGGGGAFDAIVIAGLLAVLLAEFIGETRERLQGGPAERGKAPALLKRLRPSSPMKTKQEEEGEKGETGENN</sequence>
<evidence type="ECO:0008006" key="5">
    <source>
        <dbReference type="Google" id="ProtNLM"/>
    </source>
</evidence>
<feature type="transmembrane region" description="Helical" evidence="2">
    <location>
        <begin position="169"/>
        <end position="192"/>
    </location>
</feature>
<reference evidence="4" key="1">
    <citation type="submission" date="2015-01" db="EMBL/GenBank/DDBJ databases">
        <authorList>
            <person name="Manzoor Shahid"/>
            <person name="Zubair Saima"/>
        </authorList>
    </citation>
    <scope>NUCLEOTIDE SEQUENCE [LARGE SCALE GENOMIC DNA]</scope>
    <source>
        <strain evidence="4">Sp3</strain>
    </source>
</reference>
<proteinExistence type="predicted"/>
<dbReference type="InterPro" id="IPR011672">
    <property type="entry name" value="DUF1614"/>
</dbReference>
<evidence type="ECO:0000313" key="3">
    <source>
        <dbReference type="EMBL" id="CEO89070.1"/>
    </source>
</evidence>
<dbReference type="Pfam" id="PF07758">
    <property type="entry name" value="DUF1614"/>
    <property type="match status" value="1"/>
</dbReference>
<feature type="transmembrane region" description="Helical" evidence="2">
    <location>
        <begin position="36"/>
        <end position="54"/>
    </location>
</feature>
<keyword evidence="4" id="KW-1185">Reference proteome</keyword>
<feature type="compositionally biased region" description="Basic and acidic residues" evidence="1">
    <location>
        <begin position="227"/>
        <end position="242"/>
    </location>
</feature>
<evidence type="ECO:0000256" key="1">
    <source>
        <dbReference type="SAM" id="MobiDB-lite"/>
    </source>
</evidence>
<feature type="transmembrane region" description="Helical" evidence="2">
    <location>
        <begin position="142"/>
        <end position="163"/>
    </location>
</feature>
<keyword evidence="2" id="KW-0472">Membrane</keyword>
<protein>
    <recommendedName>
        <fullName evidence="5">DUF1614 domain-containing protein</fullName>
    </recommendedName>
</protein>
<evidence type="ECO:0000256" key="2">
    <source>
        <dbReference type="SAM" id="Phobius"/>
    </source>
</evidence>